<proteinExistence type="predicted"/>
<protein>
    <recommendedName>
        <fullName evidence="3">Importin N-terminal domain-containing protein</fullName>
    </recommendedName>
</protein>
<sequence>MEQNVEQKIILKNSILELFGSLNNSYVENPNLIESQLMYIYTTQSINVISILFDIFTQHPNINFRKQASFGISFCIKKCFSMLDTDSIQKIFNQFFQIMALEPDDNLLSFIVRSAVTLFIQARIQNKIGFEDFGILNFFQSLAESDFYKCIKILKEFLPESVQYEKKFYDFIICIFNHSFQIQQKDSIVTEIIFIGSLLLNKEEVDDKTKNEIMIQFSQLFIELLNSIDELKIQTILCFNRILSLDIQPFKMDIIFEPSFQVIQNQNINIMLRYNIAFLLSLSMSLDNSKISIEHLISLFHQSINISIIVFDISPDQSDPDSVVMDLLMSECLRRIPDQQVQSIVIQTLQCLIGQSDAFTFSSGSLFAKLYTALMLIDVTIKRSDYIFMNDIPQMIDICILCLNADHLTVQNMASNLFCNHGSLFTGHILPKILDFVNMILSKIAINGFRSGFALLHLILYEIPYDINDQLFLPIYNMCTKKLNELDDTHLNDDAFELWILLGDLFRNVSEEVGSSRFDEIFPICAENLNTFYQTQLQRQAQNLPLLDDNSNQTAIAELIGSFAFSCGSKLQPYFENTTTLLLNLLQFQVQSYFQGFTKDLSICNSILNCLKFFVNYTPKLITPFIGQIIPLIIQYCSLRIDKSDANNAPLIDEKYETRDMILSKIQDFSNLFKSPSVNLILAIFTEMPEYFQTKEIISELFTISISLLDSFSQEELLSAIHLLIQLVKFVYGISQMPNNQGDNNIFELVKLIIPYIISLIKNEISSDDHKVLSSCLCLINTIYVHFGFDIFFVENDDKQQVNLLIELMNILLDLTESEYQDSGSLHYVKDLYDNIREAFEIVIKHYSLPDFSFFVPFVPRIFRFLNENNIYFQVFSIDILSCLVQKSSIIDTNILVQIFNRSIRSISDDDPTFSIHFVFFLSSLRFNYPKLLIDNQDKLIPIIDKAISTINSSDRKSRSLIEYLLALFASIDQCLGEENNSLISQERFNWFVSFLPIQNSQEKNNQIIFVYLLSHYNQFPEMSEKILSLLCQVFVSMNTIKESHLSYAVIDFLYKLIVSSKIIENHELISHLFNENQAAAQSFIMTIQKLMNMASNQ</sequence>
<evidence type="ECO:0000313" key="2">
    <source>
        <dbReference type="Proteomes" id="UP001470230"/>
    </source>
</evidence>
<evidence type="ECO:0008006" key="3">
    <source>
        <dbReference type="Google" id="ProtNLM"/>
    </source>
</evidence>
<dbReference type="InterPro" id="IPR011989">
    <property type="entry name" value="ARM-like"/>
</dbReference>
<dbReference type="InterPro" id="IPR016024">
    <property type="entry name" value="ARM-type_fold"/>
</dbReference>
<name>A0ABR2L764_9EUKA</name>
<dbReference type="Proteomes" id="UP001470230">
    <property type="component" value="Unassembled WGS sequence"/>
</dbReference>
<gene>
    <name evidence="1" type="ORF">M9Y10_001123</name>
</gene>
<dbReference type="SUPFAM" id="SSF48371">
    <property type="entry name" value="ARM repeat"/>
    <property type="match status" value="2"/>
</dbReference>
<accession>A0ABR2L764</accession>
<reference evidence="1 2" key="1">
    <citation type="submission" date="2024-04" db="EMBL/GenBank/DDBJ databases">
        <title>Tritrichomonas musculus Genome.</title>
        <authorList>
            <person name="Alves-Ferreira E."/>
            <person name="Grigg M."/>
            <person name="Lorenzi H."/>
            <person name="Galac M."/>
        </authorList>
    </citation>
    <scope>NUCLEOTIDE SEQUENCE [LARGE SCALE GENOMIC DNA]</scope>
    <source>
        <strain evidence="1 2">EAF2021</strain>
    </source>
</reference>
<evidence type="ECO:0000313" key="1">
    <source>
        <dbReference type="EMBL" id="KAK8898831.1"/>
    </source>
</evidence>
<keyword evidence="2" id="KW-1185">Reference proteome</keyword>
<dbReference type="Gene3D" id="1.25.10.10">
    <property type="entry name" value="Leucine-rich Repeat Variant"/>
    <property type="match status" value="1"/>
</dbReference>
<dbReference type="EMBL" id="JAPFFF010000001">
    <property type="protein sequence ID" value="KAK8898831.1"/>
    <property type="molecule type" value="Genomic_DNA"/>
</dbReference>
<comment type="caution">
    <text evidence="1">The sequence shown here is derived from an EMBL/GenBank/DDBJ whole genome shotgun (WGS) entry which is preliminary data.</text>
</comment>
<organism evidence="1 2">
    <name type="scientific">Tritrichomonas musculus</name>
    <dbReference type="NCBI Taxonomy" id="1915356"/>
    <lineage>
        <taxon>Eukaryota</taxon>
        <taxon>Metamonada</taxon>
        <taxon>Parabasalia</taxon>
        <taxon>Tritrichomonadida</taxon>
        <taxon>Tritrichomonadidae</taxon>
        <taxon>Tritrichomonas</taxon>
    </lineage>
</organism>